<dbReference type="AlphaFoldDB" id="A0A6S6YUQ4"/>
<feature type="transmembrane region" description="Helical" evidence="8">
    <location>
        <begin position="265"/>
        <end position="287"/>
    </location>
</feature>
<dbReference type="InterPro" id="IPR020846">
    <property type="entry name" value="MFS_dom"/>
</dbReference>
<comment type="similarity">
    <text evidence="2">Belongs to the major facilitator superfamily. EmrB family.</text>
</comment>
<feature type="transmembrane region" description="Helical" evidence="8">
    <location>
        <begin position="75"/>
        <end position="94"/>
    </location>
</feature>
<feature type="transmembrane region" description="Helical" evidence="8">
    <location>
        <begin position="43"/>
        <end position="63"/>
    </location>
</feature>
<dbReference type="RefSeq" id="WP_175174227.1">
    <property type="nucleotide sequence ID" value="NZ_CADIJX010000002.1"/>
</dbReference>
<evidence type="ECO:0000313" key="10">
    <source>
        <dbReference type="EMBL" id="CAB3638788.1"/>
    </source>
</evidence>
<evidence type="ECO:0000256" key="1">
    <source>
        <dbReference type="ARBA" id="ARBA00004651"/>
    </source>
</evidence>
<evidence type="ECO:0000256" key="3">
    <source>
        <dbReference type="ARBA" id="ARBA00022448"/>
    </source>
</evidence>
<dbReference type="NCBIfam" id="TIGR00711">
    <property type="entry name" value="efflux_EmrB"/>
    <property type="match status" value="1"/>
</dbReference>
<feature type="transmembrane region" description="Helical" evidence="8">
    <location>
        <begin position="134"/>
        <end position="158"/>
    </location>
</feature>
<keyword evidence="11" id="KW-1185">Reference proteome</keyword>
<proteinExistence type="inferred from homology"/>
<evidence type="ECO:0000313" key="11">
    <source>
        <dbReference type="Proteomes" id="UP000494108"/>
    </source>
</evidence>
<keyword evidence="3" id="KW-0813">Transport</keyword>
<dbReference type="PANTHER" id="PTHR42718:SF9">
    <property type="entry name" value="MAJOR FACILITATOR SUPERFAMILY MULTIDRUG TRANSPORTER MFSC"/>
    <property type="match status" value="1"/>
</dbReference>
<feature type="transmembrane region" description="Helical" evidence="8">
    <location>
        <begin position="9"/>
        <end position="31"/>
    </location>
</feature>
<dbReference type="Proteomes" id="UP000494108">
    <property type="component" value="Unassembled WGS sequence"/>
</dbReference>
<keyword evidence="7 8" id="KW-0472">Membrane</keyword>
<accession>A0A6S6YUQ4</accession>
<feature type="transmembrane region" description="Helical" evidence="8">
    <location>
        <begin position="227"/>
        <end position="244"/>
    </location>
</feature>
<feature type="transmembrane region" description="Helical" evidence="8">
    <location>
        <begin position="353"/>
        <end position="380"/>
    </location>
</feature>
<dbReference type="EMBL" id="CADIJX010000002">
    <property type="protein sequence ID" value="CAB3638788.1"/>
    <property type="molecule type" value="Genomic_DNA"/>
</dbReference>
<dbReference type="Gene3D" id="1.20.1250.20">
    <property type="entry name" value="MFS general substrate transporter like domains"/>
    <property type="match status" value="1"/>
</dbReference>
<name>A0A6S6YUQ4_9BURK</name>
<dbReference type="Gene3D" id="1.20.1720.10">
    <property type="entry name" value="Multidrug resistance protein D"/>
    <property type="match status" value="1"/>
</dbReference>
<evidence type="ECO:0000256" key="6">
    <source>
        <dbReference type="ARBA" id="ARBA00022989"/>
    </source>
</evidence>
<dbReference type="PROSITE" id="PS50850">
    <property type="entry name" value="MFS"/>
    <property type="match status" value="1"/>
</dbReference>
<feature type="domain" description="Major facilitator superfamily (MFS) profile" evidence="9">
    <location>
        <begin position="9"/>
        <end position="491"/>
    </location>
</feature>
<protein>
    <submittedName>
        <fullName evidence="10">Multidrug resistance protein Stp</fullName>
    </submittedName>
</protein>
<evidence type="ECO:0000259" key="9">
    <source>
        <dbReference type="PROSITE" id="PS50850"/>
    </source>
</evidence>
<dbReference type="GO" id="GO:0022857">
    <property type="term" value="F:transmembrane transporter activity"/>
    <property type="evidence" value="ECO:0007669"/>
    <property type="project" value="InterPro"/>
</dbReference>
<keyword evidence="6 8" id="KW-1133">Transmembrane helix</keyword>
<feature type="transmembrane region" description="Helical" evidence="8">
    <location>
        <begin position="465"/>
        <end position="487"/>
    </location>
</feature>
<dbReference type="PANTHER" id="PTHR42718">
    <property type="entry name" value="MAJOR FACILITATOR SUPERFAMILY MULTIDRUG TRANSPORTER MFSC"/>
    <property type="match status" value="1"/>
</dbReference>
<dbReference type="SUPFAM" id="SSF103473">
    <property type="entry name" value="MFS general substrate transporter"/>
    <property type="match status" value="1"/>
</dbReference>
<evidence type="ECO:0000256" key="4">
    <source>
        <dbReference type="ARBA" id="ARBA00022475"/>
    </source>
</evidence>
<organism evidence="10 11">
    <name type="scientific">Achromobacter pestifer</name>
    <dbReference type="NCBI Taxonomy" id="1353889"/>
    <lineage>
        <taxon>Bacteria</taxon>
        <taxon>Pseudomonadati</taxon>
        <taxon>Pseudomonadota</taxon>
        <taxon>Betaproteobacteria</taxon>
        <taxon>Burkholderiales</taxon>
        <taxon>Alcaligenaceae</taxon>
        <taxon>Achromobacter</taxon>
    </lineage>
</organism>
<dbReference type="GO" id="GO:0005886">
    <property type="term" value="C:plasma membrane"/>
    <property type="evidence" value="ECO:0007669"/>
    <property type="project" value="UniProtKB-SubCell"/>
</dbReference>
<evidence type="ECO:0000256" key="2">
    <source>
        <dbReference type="ARBA" id="ARBA00008537"/>
    </source>
</evidence>
<sequence>MQASRRRVLVLAVNLGSFITILDISIVNVALPTMQAALRIDMAGLQWVVDAYALFLSAFMLSAGPLGDRYGRKRSWLAGVLLFTVGSALCGWAGNLPVLLIGRAVQGLAGALLIPGALSLLTQAFPAPKERAQAIGVWASCNAISLIVGPMLGGVLVAHLSWQSIFLINLPVGALAIALGAWSIQESANPEHAAFDPAGQALSVIWLGALTYGLITAGERGWTDAHALASLGIAATALAAFLMVESRVARPLLPLGLFRDAGFAATNFASFVLGFSGYSSLFFFSLYLQHVQGLSPLSAGWRMAPQFVAAGLMSTVFGRLNLRFGLPWLMIAGYGLIGAAMLGMMQFEAQTPWLLSGSLMVVLGVGMGLAVPSTSMAVMATVPRERSGMASATMNALRQTGMTIGIALLGALMSGQAVHALARTLAQAGVADAWNMARAAITQHVMPAQPAGAAAWFADALARGFHTAMLISGAASIVAAMLLLVVARGARPALHTA</sequence>
<dbReference type="CDD" id="cd17321">
    <property type="entry name" value="MFS_MMR_MDR_like"/>
    <property type="match status" value="1"/>
</dbReference>
<dbReference type="InterPro" id="IPR036259">
    <property type="entry name" value="MFS_trans_sf"/>
</dbReference>
<keyword evidence="5 8" id="KW-0812">Transmembrane</keyword>
<evidence type="ECO:0000256" key="7">
    <source>
        <dbReference type="ARBA" id="ARBA00023136"/>
    </source>
</evidence>
<gene>
    <name evidence="10" type="primary">stp_4</name>
    <name evidence="10" type="ORF">LMG3431_01911</name>
</gene>
<feature type="transmembrane region" description="Helical" evidence="8">
    <location>
        <begin position="325"/>
        <end position="347"/>
    </location>
</feature>
<comment type="subcellular location">
    <subcellularLocation>
        <location evidence="1">Cell membrane</location>
        <topology evidence="1">Multi-pass membrane protein</topology>
    </subcellularLocation>
</comment>
<dbReference type="InterPro" id="IPR011701">
    <property type="entry name" value="MFS"/>
</dbReference>
<feature type="transmembrane region" description="Helical" evidence="8">
    <location>
        <begin position="164"/>
        <end position="182"/>
    </location>
</feature>
<evidence type="ECO:0000256" key="8">
    <source>
        <dbReference type="SAM" id="Phobius"/>
    </source>
</evidence>
<dbReference type="InterPro" id="IPR004638">
    <property type="entry name" value="EmrB-like"/>
</dbReference>
<keyword evidence="4" id="KW-1003">Cell membrane</keyword>
<dbReference type="Pfam" id="PF07690">
    <property type="entry name" value="MFS_1"/>
    <property type="match status" value="1"/>
</dbReference>
<feature type="transmembrane region" description="Helical" evidence="8">
    <location>
        <begin position="194"/>
        <end position="215"/>
    </location>
</feature>
<feature type="transmembrane region" description="Helical" evidence="8">
    <location>
        <begin position="401"/>
        <end position="422"/>
    </location>
</feature>
<evidence type="ECO:0000256" key="5">
    <source>
        <dbReference type="ARBA" id="ARBA00022692"/>
    </source>
</evidence>
<reference evidence="10 11" key="1">
    <citation type="submission" date="2020-04" db="EMBL/GenBank/DDBJ databases">
        <authorList>
            <person name="De Canck E."/>
        </authorList>
    </citation>
    <scope>NUCLEOTIDE SEQUENCE [LARGE SCALE GENOMIC DNA]</scope>
    <source>
        <strain evidence="10 11">LMG 3431</strain>
    </source>
</reference>